<accession>A0A1A9LET9</accession>
<name>A0A1A9LET9_9FLAO</name>
<dbReference type="InterPro" id="IPR001789">
    <property type="entry name" value="Sig_transdc_resp-reg_receiver"/>
</dbReference>
<keyword evidence="6" id="KW-1185">Reference proteome</keyword>
<evidence type="ECO:0000259" key="4">
    <source>
        <dbReference type="PROSITE" id="PS50930"/>
    </source>
</evidence>
<evidence type="ECO:0000313" key="6">
    <source>
        <dbReference type="Proteomes" id="UP000077552"/>
    </source>
</evidence>
<dbReference type="RefSeq" id="WP_068761421.1">
    <property type="nucleotide sequence ID" value="NZ_LXIE01000010.1"/>
</dbReference>
<keyword evidence="1 2" id="KW-0597">Phosphoprotein</keyword>
<evidence type="ECO:0000259" key="3">
    <source>
        <dbReference type="PROSITE" id="PS50110"/>
    </source>
</evidence>
<dbReference type="AlphaFoldDB" id="A0A1A9LET9"/>
<dbReference type="Proteomes" id="UP000077552">
    <property type="component" value="Unassembled WGS sequence"/>
</dbReference>
<dbReference type="CDD" id="cd17534">
    <property type="entry name" value="REC_DC-like"/>
    <property type="match status" value="1"/>
</dbReference>
<evidence type="ECO:0000313" key="5">
    <source>
        <dbReference type="EMBL" id="OAD91788.1"/>
    </source>
</evidence>
<dbReference type="PANTHER" id="PTHR44591">
    <property type="entry name" value="STRESS RESPONSE REGULATOR PROTEIN 1"/>
    <property type="match status" value="1"/>
</dbReference>
<dbReference type="GO" id="GO:0003677">
    <property type="term" value="F:DNA binding"/>
    <property type="evidence" value="ECO:0007669"/>
    <property type="project" value="InterPro"/>
</dbReference>
<evidence type="ECO:0008006" key="7">
    <source>
        <dbReference type="Google" id="ProtNLM"/>
    </source>
</evidence>
<organism evidence="5 6">
    <name type="scientific">Aequorivita soesokkakensis</name>
    <dbReference type="NCBI Taxonomy" id="1385699"/>
    <lineage>
        <taxon>Bacteria</taxon>
        <taxon>Pseudomonadati</taxon>
        <taxon>Bacteroidota</taxon>
        <taxon>Flavobacteriia</taxon>
        <taxon>Flavobacteriales</taxon>
        <taxon>Flavobacteriaceae</taxon>
        <taxon>Aequorivita</taxon>
    </lineage>
</organism>
<dbReference type="SUPFAM" id="SSF52172">
    <property type="entry name" value="CheY-like"/>
    <property type="match status" value="1"/>
</dbReference>
<gene>
    <name evidence="5" type="ORF">A7A78_11075</name>
</gene>
<dbReference type="PROSITE" id="PS50930">
    <property type="entry name" value="HTH_LYTTR"/>
    <property type="match status" value="1"/>
</dbReference>
<sequence length="229" mass="26102">MKALKIYIVEDEPLIVATITSALKKQGFHVIGDSDEFDEALPAIDKNQPDLVLLDIQLEGAKDGIDLAIELDKRAIPYLYLTSQTDPETIKRVKETHPLGYIVKPFTENGLRSNIELAWHNFSLTNQDFILLKSEGRTHKINQESILYLKAFDNYCYVVTASDNFLVPHTLKHTSEKLNLNNFVQTHRSYWVNIKKISSTTSTVVFLGDEEIPLSSSHKELLMSRLQEQ</sequence>
<evidence type="ECO:0000256" key="2">
    <source>
        <dbReference type="PROSITE-ProRule" id="PRU00169"/>
    </source>
</evidence>
<feature type="domain" description="HTH LytTR-type" evidence="4">
    <location>
        <begin position="130"/>
        <end position="199"/>
    </location>
</feature>
<dbReference type="PROSITE" id="PS50110">
    <property type="entry name" value="RESPONSE_REGULATORY"/>
    <property type="match status" value="1"/>
</dbReference>
<dbReference type="Pfam" id="PF00072">
    <property type="entry name" value="Response_reg"/>
    <property type="match status" value="1"/>
</dbReference>
<reference evidence="5 6" key="1">
    <citation type="submission" date="2016-05" db="EMBL/GenBank/DDBJ databases">
        <title>Genome sequencing of Vitellibacter soesokkakensis RSSK-12.</title>
        <authorList>
            <person name="Thevarajoo S."/>
            <person name="Selvaratnam C."/>
            <person name="Goh K.M."/>
            <person name="Chan K.-G."/>
            <person name="Chong C.S."/>
        </authorList>
    </citation>
    <scope>NUCLEOTIDE SEQUENCE [LARGE SCALE GENOMIC DNA]</scope>
    <source>
        <strain evidence="5 6">RSSK-12</strain>
    </source>
</reference>
<dbReference type="Pfam" id="PF04397">
    <property type="entry name" value="LytTR"/>
    <property type="match status" value="1"/>
</dbReference>
<dbReference type="PANTHER" id="PTHR44591:SF24">
    <property type="entry name" value="PROTEIN-GLUTAMATE METHYLESTERASE_PROTEIN-GLUTAMINE GLUTAMINASE 1"/>
    <property type="match status" value="1"/>
</dbReference>
<comment type="caution">
    <text evidence="5">The sequence shown here is derived from an EMBL/GenBank/DDBJ whole genome shotgun (WGS) entry which is preliminary data.</text>
</comment>
<dbReference type="EMBL" id="LXIE01000010">
    <property type="protein sequence ID" value="OAD91788.1"/>
    <property type="molecule type" value="Genomic_DNA"/>
</dbReference>
<dbReference type="OrthoDB" id="2962330at2"/>
<feature type="modified residue" description="4-aspartylphosphate" evidence="2">
    <location>
        <position position="55"/>
    </location>
</feature>
<dbReference type="InterPro" id="IPR007492">
    <property type="entry name" value="LytTR_DNA-bd_dom"/>
</dbReference>
<feature type="domain" description="Response regulatory" evidence="3">
    <location>
        <begin position="5"/>
        <end position="119"/>
    </location>
</feature>
<evidence type="ECO:0000256" key="1">
    <source>
        <dbReference type="ARBA" id="ARBA00022553"/>
    </source>
</evidence>
<dbReference type="STRING" id="1385699.A7A78_11075"/>
<dbReference type="GO" id="GO:0000160">
    <property type="term" value="P:phosphorelay signal transduction system"/>
    <property type="evidence" value="ECO:0007669"/>
    <property type="project" value="InterPro"/>
</dbReference>
<dbReference type="SMART" id="SM00850">
    <property type="entry name" value="LytTR"/>
    <property type="match status" value="1"/>
</dbReference>
<dbReference type="Gene3D" id="3.40.50.2300">
    <property type="match status" value="1"/>
</dbReference>
<protein>
    <recommendedName>
        <fullName evidence="7">DNA-binding response regulator</fullName>
    </recommendedName>
</protein>
<dbReference type="InterPro" id="IPR011006">
    <property type="entry name" value="CheY-like_superfamily"/>
</dbReference>
<proteinExistence type="predicted"/>
<dbReference type="InterPro" id="IPR050595">
    <property type="entry name" value="Bact_response_regulator"/>
</dbReference>
<dbReference type="Gene3D" id="2.40.50.1020">
    <property type="entry name" value="LytTr DNA-binding domain"/>
    <property type="match status" value="1"/>
</dbReference>
<dbReference type="SMART" id="SM00448">
    <property type="entry name" value="REC"/>
    <property type="match status" value="1"/>
</dbReference>